<feature type="non-terminal residue" evidence="1">
    <location>
        <position position="1"/>
    </location>
</feature>
<dbReference type="OrthoDB" id="2433466at2759"/>
<evidence type="ECO:0000313" key="1">
    <source>
        <dbReference type="EMBL" id="CAI2194644.1"/>
    </source>
</evidence>
<name>A0A9W4T6D6_9GLOM</name>
<gene>
    <name evidence="1" type="ORF">FWILDA_LOCUS16680</name>
</gene>
<dbReference type="InterPro" id="IPR021109">
    <property type="entry name" value="Peptidase_aspartic_dom_sf"/>
</dbReference>
<comment type="caution">
    <text evidence="1">The sequence shown here is derived from an EMBL/GenBank/DDBJ whole genome shotgun (WGS) entry which is preliminary data.</text>
</comment>
<keyword evidence="2" id="KW-1185">Reference proteome</keyword>
<reference evidence="1" key="1">
    <citation type="submission" date="2022-08" db="EMBL/GenBank/DDBJ databases">
        <authorList>
            <person name="Kallberg Y."/>
            <person name="Tangrot J."/>
            <person name="Rosling A."/>
        </authorList>
    </citation>
    <scope>NUCLEOTIDE SEQUENCE</scope>
    <source>
        <strain evidence="1">Wild A</strain>
    </source>
</reference>
<accession>A0A9W4T6D6</accession>
<dbReference type="AlphaFoldDB" id="A0A9W4T6D6"/>
<dbReference type="Proteomes" id="UP001153678">
    <property type="component" value="Unassembled WGS sequence"/>
</dbReference>
<dbReference type="Pfam" id="PF13975">
    <property type="entry name" value="gag-asp_proteas"/>
    <property type="match status" value="1"/>
</dbReference>
<protein>
    <submittedName>
        <fullName evidence="1">10096_t:CDS:1</fullName>
    </submittedName>
</protein>
<dbReference type="EMBL" id="CAMKVN010011202">
    <property type="protein sequence ID" value="CAI2194644.1"/>
    <property type="molecule type" value="Genomic_DNA"/>
</dbReference>
<organism evidence="1 2">
    <name type="scientific">Funneliformis geosporum</name>
    <dbReference type="NCBI Taxonomy" id="1117311"/>
    <lineage>
        <taxon>Eukaryota</taxon>
        <taxon>Fungi</taxon>
        <taxon>Fungi incertae sedis</taxon>
        <taxon>Mucoromycota</taxon>
        <taxon>Glomeromycotina</taxon>
        <taxon>Glomeromycetes</taxon>
        <taxon>Glomerales</taxon>
        <taxon>Glomeraceae</taxon>
        <taxon>Funneliformis</taxon>
    </lineage>
</organism>
<dbReference type="SUPFAM" id="SSF50630">
    <property type="entry name" value="Acid proteases"/>
    <property type="match status" value="1"/>
</dbReference>
<dbReference type="Gene3D" id="2.40.70.10">
    <property type="entry name" value="Acid Proteases"/>
    <property type="match status" value="1"/>
</dbReference>
<proteinExistence type="predicted"/>
<sequence length="89" mass="9748">EEPSATTQHQSPKDKLFIEVKVAEKKINIIIDTGAVRNAVSKGFLDEIGLEIDGSPDKTLIGKNGKITTPLGVIHQLPINQNKYNNLKN</sequence>
<evidence type="ECO:0000313" key="2">
    <source>
        <dbReference type="Proteomes" id="UP001153678"/>
    </source>
</evidence>